<organism evidence="3 4">
    <name type="scientific">Onchocerca volvulus</name>
    <dbReference type="NCBI Taxonomy" id="6282"/>
    <lineage>
        <taxon>Eukaryota</taxon>
        <taxon>Metazoa</taxon>
        <taxon>Ecdysozoa</taxon>
        <taxon>Nematoda</taxon>
        <taxon>Chromadorea</taxon>
        <taxon>Rhabditida</taxon>
        <taxon>Spirurina</taxon>
        <taxon>Spiruromorpha</taxon>
        <taxon>Filarioidea</taxon>
        <taxon>Onchocercidae</taxon>
        <taxon>Onchocerca</taxon>
    </lineage>
</organism>
<sequence length="529" mass="60125">MSERMQNISKTTAADSGEPKVQDEQILYKKAIMRAYARKSALLEPTAVQPPNSAFSDDTLKEEPETKEGELTENLSDLTEIEDDIHSRTKSFSIKLIRSLFKDPRLWSLAIVNFVIALISFLIFITTAIFLIKIIDINRTITKISSQERPCLYQWSEWGPCSETCSSSSRLPSRSRYVLKKTIVQARGRFPSCPNNLGTMAEHMPCNVYRCPVNLSSITNWTHCVYKDPNILEAGGCYKMRDLPTTSQLIHIDTDDILFIRKMETVLLTDSVASKGTKQPENKDEQELLNAKIVHGYARKSALSNKNAILPPQEDTEQKTLDEEPEMKEGSLTQELSDMTDLEKDVVTYYSSPSYYIYKRMIRDPRVGALTVMNFVIVLICFCLFITMTVFLVKAFTINNMIAKISENELPCMFQWSEWNACSATCMSTSELPFRSRHVLKKSIIRSRGSFPSCPKNLATIVERMPCNIYRCPINLTSITEWTQCFYKNPNKGASGGCYRIRDIPTVNQLIYVDTANVAEDCKCPSLIF</sequence>
<proteinExistence type="predicted"/>
<dbReference type="GO" id="GO:0007155">
    <property type="term" value="P:cell adhesion"/>
    <property type="evidence" value="ECO:0007669"/>
    <property type="project" value="TreeGrafter"/>
</dbReference>
<protein>
    <recommendedName>
        <fullName evidence="5">Spondin domain-containing protein</fullName>
    </recommendedName>
</protein>
<feature type="compositionally biased region" description="Polar residues" evidence="1">
    <location>
        <begin position="1"/>
        <end position="14"/>
    </location>
</feature>
<dbReference type="EnsemblMetazoa" id="OVOC6999.1">
    <property type="protein sequence ID" value="OVOC6999.1"/>
    <property type="gene ID" value="WBGene00243808"/>
</dbReference>
<dbReference type="InterPro" id="IPR036383">
    <property type="entry name" value="TSP1_rpt_sf"/>
</dbReference>
<keyword evidence="2" id="KW-0472">Membrane</keyword>
<dbReference type="InterPro" id="IPR051418">
    <property type="entry name" value="Spondin/Thrombospondin_T1"/>
</dbReference>
<keyword evidence="4" id="KW-1185">Reference proteome</keyword>
<dbReference type="OMA" id="NIYRCPI"/>
<dbReference type="PANTHER" id="PTHR11311">
    <property type="entry name" value="SPONDIN"/>
    <property type="match status" value="1"/>
</dbReference>
<accession>A0A8R1TWN5</accession>
<dbReference type="SUPFAM" id="SSF82895">
    <property type="entry name" value="TSP-1 type 1 repeat"/>
    <property type="match status" value="1"/>
</dbReference>
<evidence type="ECO:0000256" key="2">
    <source>
        <dbReference type="SAM" id="Phobius"/>
    </source>
</evidence>
<evidence type="ECO:0000313" key="4">
    <source>
        <dbReference type="Proteomes" id="UP000024404"/>
    </source>
</evidence>
<feature type="region of interest" description="Disordered" evidence="1">
    <location>
        <begin position="47"/>
        <end position="69"/>
    </location>
</feature>
<feature type="compositionally biased region" description="Basic and acidic residues" evidence="1">
    <location>
        <begin position="58"/>
        <end position="69"/>
    </location>
</feature>
<dbReference type="PANTHER" id="PTHR11311:SF15">
    <property type="entry name" value="SPONDIN-2"/>
    <property type="match status" value="1"/>
</dbReference>
<dbReference type="Proteomes" id="UP000024404">
    <property type="component" value="Unassembled WGS sequence"/>
</dbReference>
<feature type="region of interest" description="Disordered" evidence="1">
    <location>
        <begin position="309"/>
        <end position="334"/>
    </location>
</feature>
<evidence type="ECO:0000256" key="1">
    <source>
        <dbReference type="SAM" id="MobiDB-lite"/>
    </source>
</evidence>
<feature type="region of interest" description="Disordered" evidence="1">
    <location>
        <begin position="1"/>
        <end position="21"/>
    </location>
</feature>
<keyword evidence="2" id="KW-1133">Transmembrane helix</keyword>
<evidence type="ECO:0008006" key="5">
    <source>
        <dbReference type="Google" id="ProtNLM"/>
    </source>
</evidence>
<dbReference type="Gene3D" id="2.20.100.10">
    <property type="entry name" value="Thrombospondin type-1 (TSP1) repeat"/>
    <property type="match status" value="2"/>
</dbReference>
<dbReference type="SMART" id="SM00209">
    <property type="entry name" value="TSP1"/>
    <property type="match status" value="2"/>
</dbReference>
<name>A0A8R1TWN5_ONCVO</name>
<dbReference type="GO" id="GO:0031012">
    <property type="term" value="C:extracellular matrix"/>
    <property type="evidence" value="ECO:0007669"/>
    <property type="project" value="TreeGrafter"/>
</dbReference>
<dbReference type="AlphaFoldDB" id="A0A8R1TWN5"/>
<feature type="transmembrane region" description="Helical" evidence="2">
    <location>
        <begin position="106"/>
        <end position="132"/>
    </location>
</feature>
<dbReference type="InterPro" id="IPR000884">
    <property type="entry name" value="TSP1_rpt"/>
</dbReference>
<feature type="transmembrane region" description="Helical" evidence="2">
    <location>
        <begin position="367"/>
        <end position="393"/>
    </location>
</feature>
<dbReference type="PROSITE" id="PS50092">
    <property type="entry name" value="TSP1"/>
    <property type="match status" value="1"/>
</dbReference>
<keyword evidence="2" id="KW-0812">Transmembrane</keyword>
<dbReference type="EMBL" id="CMVM020000185">
    <property type="status" value="NOT_ANNOTATED_CDS"/>
    <property type="molecule type" value="Genomic_DNA"/>
</dbReference>
<evidence type="ECO:0000313" key="3">
    <source>
        <dbReference type="EnsemblMetazoa" id="OVOC6999.1"/>
    </source>
</evidence>
<reference evidence="3" key="2">
    <citation type="submission" date="2022-06" db="UniProtKB">
        <authorList>
            <consortium name="EnsemblMetazoa"/>
        </authorList>
    </citation>
    <scope>IDENTIFICATION</scope>
</reference>
<reference evidence="4" key="1">
    <citation type="submission" date="2013-10" db="EMBL/GenBank/DDBJ databases">
        <title>Genome sequencing of Onchocerca volvulus.</title>
        <authorList>
            <person name="Cotton J."/>
            <person name="Tsai J."/>
            <person name="Stanley E."/>
            <person name="Tracey A."/>
            <person name="Holroyd N."/>
            <person name="Lustigman S."/>
            <person name="Berriman M."/>
        </authorList>
    </citation>
    <scope>NUCLEOTIDE SEQUENCE</scope>
</reference>